<dbReference type="SUPFAM" id="SSF54197">
    <property type="entry name" value="HIT-like"/>
    <property type="match status" value="1"/>
</dbReference>
<evidence type="ECO:0000259" key="2">
    <source>
        <dbReference type="PROSITE" id="PS51084"/>
    </source>
</evidence>
<dbReference type="RefSeq" id="WP_376866127.1">
    <property type="nucleotide sequence ID" value="NZ_JBHRYB010000005.1"/>
</dbReference>
<comment type="caution">
    <text evidence="1">Lacks conserved residue(s) required for the propagation of feature annotation.</text>
</comment>
<evidence type="ECO:0000256" key="1">
    <source>
        <dbReference type="PROSITE-ProRule" id="PRU00464"/>
    </source>
</evidence>
<accession>A0ABV7VSR7</accession>
<gene>
    <name evidence="3" type="ORF">ACFOMG_09010</name>
</gene>
<organism evidence="3 4">
    <name type="scientific">Bacterioplanoides pacificum</name>
    <dbReference type="NCBI Taxonomy" id="1171596"/>
    <lineage>
        <taxon>Bacteria</taxon>
        <taxon>Pseudomonadati</taxon>
        <taxon>Pseudomonadota</taxon>
        <taxon>Gammaproteobacteria</taxon>
        <taxon>Oceanospirillales</taxon>
        <taxon>Oceanospirillaceae</taxon>
        <taxon>Bacterioplanoides</taxon>
    </lineage>
</organism>
<dbReference type="Proteomes" id="UP001595722">
    <property type="component" value="Unassembled WGS sequence"/>
</dbReference>
<name>A0ABV7VSR7_9GAMM</name>
<dbReference type="Pfam" id="PF01230">
    <property type="entry name" value="HIT"/>
    <property type="match status" value="1"/>
</dbReference>
<dbReference type="Gene3D" id="3.30.428.10">
    <property type="entry name" value="HIT-like"/>
    <property type="match status" value="1"/>
</dbReference>
<feature type="domain" description="HIT" evidence="2">
    <location>
        <begin position="2"/>
        <end position="104"/>
    </location>
</feature>
<dbReference type="EMBL" id="JBHRYB010000005">
    <property type="protein sequence ID" value="MFC3680239.1"/>
    <property type="molecule type" value="Genomic_DNA"/>
</dbReference>
<reference evidence="4" key="1">
    <citation type="journal article" date="2019" name="Int. J. Syst. Evol. Microbiol.">
        <title>The Global Catalogue of Microorganisms (GCM) 10K type strain sequencing project: providing services to taxonomists for standard genome sequencing and annotation.</title>
        <authorList>
            <consortium name="The Broad Institute Genomics Platform"/>
            <consortium name="The Broad Institute Genome Sequencing Center for Infectious Disease"/>
            <person name="Wu L."/>
            <person name="Ma J."/>
        </authorList>
    </citation>
    <scope>NUCLEOTIDE SEQUENCE [LARGE SCALE GENOMIC DNA]</scope>
    <source>
        <strain evidence="4">KCTC 42424</strain>
    </source>
</reference>
<evidence type="ECO:0000313" key="4">
    <source>
        <dbReference type="Proteomes" id="UP001595722"/>
    </source>
</evidence>
<keyword evidence="4" id="KW-1185">Reference proteome</keyword>
<dbReference type="PIRSF" id="PIRSF000714">
    <property type="entry name" value="HIT"/>
    <property type="match status" value="1"/>
</dbReference>
<dbReference type="InterPro" id="IPR011146">
    <property type="entry name" value="HIT-like"/>
</dbReference>
<evidence type="ECO:0000313" key="3">
    <source>
        <dbReference type="EMBL" id="MFC3680239.1"/>
    </source>
</evidence>
<sequence length="153" mass="17697">MMFNLDERLQADTILVGRLPLCQVLLMNDSRYPWVILVPARNDIREYYHLSDSDQQQMMKESVWVTEKMADHFSAKSMNVAALGNVVAQLHVHHVVRNEDDPAWPGPVWGHSPALAYSSDQLEQRVHELKGLFESHFVEDLHGEDDAENNIYW</sequence>
<dbReference type="InterPro" id="IPR026026">
    <property type="entry name" value="HIT_Hint"/>
</dbReference>
<proteinExistence type="predicted"/>
<dbReference type="PROSITE" id="PS51084">
    <property type="entry name" value="HIT_2"/>
    <property type="match status" value="1"/>
</dbReference>
<comment type="caution">
    <text evidence="3">The sequence shown here is derived from an EMBL/GenBank/DDBJ whole genome shotgun (WGS) entry which is preliminary data.</text>
</comment>
<dbReference type="InterPro" id="IPR036265">
    <property type="entry name" value="HIT-like_sf"/>
</dbReference>
<protein>
    <submittedName>
        <fullName evidence="3">HIT domain-containing protein</fullName>
    </submittedName>
</protein>